<dbReference type="SUPFAM" id="SSF52540">
    <property type="entry name" value="P-loop containing nucleoside triphosphate hydrolases"/>
    <property type="match status" value="1"/>
</dbReference>
<evidence type="ECO:0008006" key="2">
    <source>
        <dbReference type="Google" id="ProtNLM"/>
    </source>
</evidence>
<protein>
    <recommendedName>
        <fullName evidence="2">ATPase AAA-type core domain-containing protein</fullName>
    </recommendedName>
</protein>
<proteinExistence type="predicted"/>
<name>A0A6C0KYY4_9ZZZZ</name>
<sequence>MDCISKYNSIYVHGKTNSGKTRNVVKYLKDKNYEYQYCSIQNIKSESNFMDMLKNQNIFNMMKMKKPKRVIVIDNIDYLQNNDKKVLSVITKYMRKMNKTDEKHHQIKYIFIGINVHDKKVTELEAQVEYVYNVESQNTQTDVDKNIKEICKELFVNNNIDYFKICEKTIVSLVFHENVIFYANQDLEFYHAFLKSFISGDFYDRISFQRQLWQFNEMTFFLKVINNYIKFHRKKWKNQDTLEMNHEIIFTKILTKYSNEYSNLNFLINICNRFNFQKTELIENLRNRRCHQSLLDNEIRRLNKLLL</sequence>
<dbReference type="AlphaFoldDB" id="A0A6C0KYY4"/>
<accession>A0A6C0KYY4</accession>
<reference evidence="1" key="1">
    <citation type="journal article" date="2020" name="Nature">
        <title>Giant virus diversity and host interactions through global metagenomics.</title>
        <authorList>
            <person name="Schulz F."/>
            <person name="Roux S."/>
            <person name="Paez-Espino D."/>
            <person name="Jungbluth S."/>
            <person name="Walsh D.A."/>
            <person name="Denef V.J."/>
            <person name="McMahon K.D."/>
            <person name="Konstantinidis K.T."/>
            <person name="Eloe-Fadrosh E.A."/>
            <person name="Kyrpides N.C."/>
            <person name="Woyke T."/>
        </authorList>
    </citation>
    <scope>NUCLEOTIDE SEQUENCE</scope>
    <source>
        <strain evidence="1">GVMAG-S-ERX555907-102</strain>
    </source>
</reference>
<evidence type="ECO:0000313" key="1">
    <source>
        <dbReference type="EMBL" id="QHU22346.1"/>
    </source>
</evidence>
<dbReference type="InterPro" id="IPR027417">
    <property type="entry name" value="P-loop_NTPase"/>
</dbReference>
<dbReference type="EMBL" id="MN741006">
    <property type="protein sequence ID" value="QHU22346.1"/>
    <property type="molecule type" value="Genomic_DNA"/>
</dbReference>
<organism evidence="1">
    <name type="scientific">viral metagenome</name>
    <dbReference type="NCBI Taxonomy" id="1070528"/>
    <lineage>
        <taxon>unclassified sequences</taxon>
        <taxon>metagenomes</taxon>
        <taxon>organismal metagenomes</taxon>
    </lineage>
</organism>